<gene>
    <name evidence="1" type="ORF">UFOVP49_203</name>
</gene>
<name>A0A6J5KT97_9CAUD</name>
<organism evidence="1">
    <name type="scientific">uncultured Caudovirales phage</name>
    <dbReference type="NCBI Taxonomy" id="2100421"/>
    <lineage>
        <taxon>Viruses</taxon>
        <taxon>Duplodnaviria</taxon>
        <taxon>Heunggongvirae</taxon>
        <taxon>Uroviricota</taxon>
        <taxon>Caudoviricetes</taxon>
        <taxon>Peduoviridae</taxon>
        <taxon>Maltschvirus</taxon>
        <taxon>Maltschvirus maltsch</taxon>
    </lineage>
</organism>
<reference evidence="1" key="1">
    <citation type="submission" date="2020-04" db="EMBL/GenBank/DDBJ databases">
        <authorList>
            <person name="Chiriac C."/>
            <person name="Salcher M."/>
            <person name="Ghai R."/>
            <person name="Kavagutti S V."/>
        </authorList>
    </citation>
    <scope>NUCLEOTIDE SEQUENCE</scope>
</reference>
<evidence type="ECO:0000313" key="1">
    <source>
        <dbReference type="EMBL" id="CAB4124365.1"/>
    </source>
</evidence>
<proteinExistence type="predicted"/>
<accession>A0A6J5KT97</accession>
<dbReference type="InterPro" id="IPR010667">
    <property type="entry name" value="Phage_T4_Gp19"/>
</dbReference>
<dbReference type="Pfam" id="PF06841">
    <property type="entry name" value="Phage_T4_gp19"/>
    <property type="match status" value="1"/>
</dbReference>
<dbReference type="EMBL" id="LR796178">
    <property type="protein sequence ID" value="CAB4124365.1"/>
    <property type="molecule type" value="Genomic_DNA"/>
</dbReference>
<protein>
    <submittedName>
        <fullName evidence="1">Tail tube protein</fullName>
    </submittedName>
</protein>
<dbReference type="GO" id="GO:0005198">
    <property type="term" value="F:structural molecule activity"/>
    <property type="evidence" value="ECO:0007669"/>
    <property type="project" value="InterPro"/>
</dbReference>
<sequence>MAFNVNSFRQQMVGDGARPNLFEVRMAVPSFASSGDTDRKISFMCNAAQLPGSTIGQVTSYYFGREAKFAGNRTYPDWTISVINDEDFAVRNSMERWINNLNDPVQNLRSRAAAVVDGGYGTDATVIQYGKTGDVLKTYNFVGMFPVDVSPIEVSWGANDQIEEFQITLAFQYWTSTQNNTTVGNVLRGFRR</sequence>